<evidence type="ECO:0000259" key="1">
    <source>
        <dbReference type="Pfam" id="PF00753"/>
    </source>
</evidence>
<dbReference type="Pfam" id="PF00753">
    <property type="entry name" value="Lactamase_B"/>
    <property type="match status" value="1"/>
</dbReference>
<evidence type="ECO:0000313" key="2">
    <source>
        <dbReference type="EMBL" id="EIW20997.1"/>
    </source>
</evidence>
<dbReference type="AlphaFoldDB" id="I9B787"/>
<dbReference type="SUPFAM" id="SSF56281">
    <property type="entry name" value="Metallo-hydrolase/oxidoreductase"/>
    <property type="match status" value="1"/>
</dbReference>
<dbReference type="OrthoDB" id="9761531at2"/>
<comment type="caution">
    <text evidence="2">The sequence shown here is derived from an EMBL/GenBank/DDBJ whole genome shotgun (WGS) entry which is preliminary data.</text>
</comment>
<name>I9B787_9FIRM</name>
<sequence>MVLKNSHIGRFPCCGGIEIVATPGHMPGHISIYLEENKTLITGDALVLENGELIGANPQHTLDMATAKKSIKKLLNYEIDRLICYHGSIYEKDVKESLKKFI</sequence>
<keyword evidence="3" id="KW-1185">Reference proteome</keyword>
<organism evidence="2 3">
    <name type="scientific">Pelosinus fermentans B4</name>
    <dbReference type="NCBI Taxonomy" id="1149862"/>
    <lineage>
        <taxon>Bacteria</taxon>
        <taxon>Bacillati</taxon>
        <taxon>Bacillota</taxon>
        <taxon>Negativicutes</taxon>
        <taxon>Selenomonadales</taxon>
        <taxon>Sporomusaceae</taxon>
        <taxon>Pelosinus</taxon>
    </lineage>
</organism>
<reference evidence="2 3" key="1">
    <citation type="journal article" date="2012" name="J. Bacteriol.">
        <title>Draft Genome Sequences for Two Metal-Reducing Pelosinus fermentans Strains Isolated from a Cr(VI)-Contaminated Site and for Type Strain R7.</title>
        <authorList>
            <person name="Brown S.D."/>
            <person name="Podar M."/>
            <person name="Klingeman D.M."/>
            <person name="Johnson C.M."/>
            <person name="Yang Z.K."/>
            <person name="Utturkar S.M."/>
            <person name="Land M.L."/>
            <person name="Mosher J.J."/>
            <person name="Hurt R.A.Jr."/>
            <person name="Phelps T.J."/>
            <person name="Palumbo A.V."/>
            <person name="Arkin A.P."/>
            <person name="Hazen T.C."/>
            <person name="Elias D.A."/>
        </authorList>
    </citation>
    <scope>NUCLEOTIDE SEQUENCE [LARGE SCALE GENOMIC DNA]</scope>
    <source>
        <strain evidence="2 3">B4</strain>
    </source>
</reference>
<feature type="domain" description="Metallo-beta-lactamase" evidence="1">
    <location>
        <begin position="15"/>
        <end position="86"/>
    </location>
</feature>
<protein>
    <submittedName>
        <fullName evidence="2">Beta-lactamase domain protein</fullName>
    </submittedName>
</protein>
<dbReference type="PATRIC" id="fig|1149862.3.peg.125"/>
<dbReference type="InterPro" id="IPR001279">
    <property type="entry name" value="Metallo-B-lactamas"/>
</dbReference>
<dbReference type="EMBL" id="AKVJ01000002">
    <property type="protein sequence ID" value="EIW20997.1"/>
    <property type="molecule type" value="Genomic_DNA"/>
</dbReference>
<dbReference type="Gene3D" id="3.60.15.10">
    <property type="entry name" value="Ribonuclease Z/Hydroxyacylglutathione hydrolase-like"/>
    <property type="match status" value="1"/>
</dbReference>
<accession>I9B787</accession>
<dbReference type="Proteomes" id="UP000004324">
    <property type="component" value="Unassembled WGS sequence"/>
</dbReference>
<proteinExistence type="predicted"/>
<gene>
    <name evidence="2" type="ORF">FB4_1849</name>
</gene>
<evidence type="ECO:0000313" key="3">
    <source>
        <dbReference type="Proteomes" id="UP000004324"/>
    </source>
</evidence>
<dbReference type="InterPro" id="IPR036866">
    <property type="entry name" value="RibonucZ/Hydroxyglut_hydro"/>
</dbReference>
<dbReference type="PANTHER" id="PTHR42773">
    <property type="entry name" value="METALLO-BETA-LACTAMASE-RELATED"/>
    <property type="match status" value="1"/>
</dbReference>
<dbReference type="RefSeq" id="WP_007930362.1">
    <property type="nucleotide sequence ID" value="NZ_AKVJ01000002.1"/>
</dbReference>
<dbReference type="PANTHER" id="PTHR42773:SF1">
    <property type="entry name" value="METALLO-BETA-LACTAMASE FAMILY PROTEIN"/>
    <property type="match status" value="1"/>
</dbReference>